<gene>
    <name evidence="1" type="ORF">KC19_VG045000</name>
</gene>
<dbReference type="Proteomes" id="UP000822688">
    <property type="component" value="Chromosome V"/>
</dbReference>
<dbReference type="EMBL" id="CM026426">
    <property type="protein sequence ID" value="KAG0571814.1"/>
    <property type="molecule type" value="Genomic_DNA"/>
</dbReference>
<keyword evidence="2" id="KW-1185">Reference proteome</keyword>
<reference evidence="1" key="1">
    <citation type="submission" date="2020-06" db="EMBL/GenBank/DDBJ databases">
        <title>WGS assembly of Ceratodon purpureus strain R40.</title>
        <authorList>
            <person name="Carey S.B."/>
            <person name="Jenkins J."/>
            <person name="Shu S."/>
            <person name="Lovell J.T."/>
            <person name="Sreedasyam A."/>
            <person name="Maumus F."/>
            <person name="Tiley G.P."/>
            <person name="Fernandez-Pozo N."/>
            <person name="Barry K."/>
            <person name="Chen C."/>
            <person name="Wang M."/>
            <person name="Lipzen A."/>
            <person name="Daum C."/>
            <person name="Saski C.A."/>
            <person name="Payton A.C."/>
            <person name="Mcbreen J.C."/>
            <person name="Conrad R.E."/>
            <person name="Kollar L.M."/>
            <person name="Olsson S."/>
            <person name="Huttunen S."/>
            <person name="Landis J.B."/>
            <person name="Wickett N.J."/>
            <person name="Johnson M.G."/>
            <person name="Rensing S.A."/>
            <person name="Grimwood J."/>
            <person name="Schmutz J."/>
            <person name="Mcdaniel S.F."/>
        </authorList>
    </citation>
    <scope>NUCLEOTIDE SEQUENCE</scope>
    <source>
        <strain evidence="1">R40</strain>
    </source>
</reference>
<evidence type="ECO:0000313" key="1">
    <source>
        <dbReference type="EMBL" id="KAG0571814.1"/>
    </source>
</evidence>
<evidence type="ECO:0000313" key="2">
    <source>
        <dbReference type="Proteomes" id="UP000822688"/>
    </source>
</evidence>
<proteinExistence type="predicted"/>
<accession>A0A8T0HM02</accession>
<name>A0A8T0HM02_CERPU</name>
<comment type="caution">
    <text evidence="1">The sequence shown here is derived from an EMBL/GenBank/DDBJ whole genome shotgun (WGS) entry which is preliminary data.</text>
</comment>
<organism evidence="1 2">
    <name type="scientific">Ceratodon purpureus</name>
    <name type="common">Fire moss</name>
    <name type="synonym">Dicranum purpureum</name>
    <dbReference type="NCBI Taxonomy" id="3225"/>
    <lineage>
        <taxon>Eukaryota</taxon>
        <taxon>Viridiplantae</taxon>
        <taxon>Streptophyta</taxon>
        <taxon>Embryophyta</taxon>
        <taxon>Bryophyta</taxon>
        <taxon>Bryophytina</taxon>
        <taxon>Bryopsida</taxon>
        <taxon>Dicranidae</taxon>
        <taxon>Pseudoditrichales</taxon>
        <taxon>Ditrichaceae</taxon>
        <taxon>Ceratodon</taxon>
    </lineage>
</organism>
<protein>
    <submittedName>
        <fullName evidence="1">Uncharacterized protein</fullName>
    </submittedName>
</protein>
<sequence>MSSLLFVAKETILACSYSAVASSMASHFSKHFLVTYFSRSLSALSFARAFTNSDFALCASSRKFARFASTASETFARTKDKLFRVWTLRLVICTSVTLSTRPKNGR</sequence>
<dbReference type="AlphaFoldDB" id="A0A8T0HM02"/>